<keyword evidence="2" id="KW-1185">Reference proteome</keyword>
<name>A0ABN9DQG8_9NEOB</name>
<protein>
    <submittedName>
        <fullName evidence="1">Uncharacterized protein</fullName>
    </submittedName>
</protein>
<proteinExistence type="predicted"/>
<evidence type="ECO:0000313" key="1">
    <source>
        <dbReference type="EMBL" id="CAI9574779.1"/>
    </source>
</evidence>
<gene>
    <name evidence="1" type="ORF">SPARVUS_LOCUS8040462</name>
</gene>
<comment type="caution">
    <text evidence="1">The sequence shown here is derived from an EMBL/GenBank/DDBJ whole genome shotgun (WGS) entry which is preliminary data.</text>
</comment>
<dbReference type="EMBL" id="CATNWA010014692">
    <property type="protein sequence ID" value="CAI9574779.1"/>
    <property type="molecule type" value="Genomic_DNA"/>
</dbReference>
<evidence type="ECO:0000313" key="2">
    <source>
        <dbReference type="Proteomes" id="UP001162483"/>
    </source>
</evidence>
<dbReference type="Proteomes" id="UP001162483">
    <property type="component" value="Unassembled WGS sequence"/>
</dbReference>
<reference evidence="1" key="1">
    <citation type="submission" date="2023-05" db="EMBL/GenBank/DDBJ databases">
        <authorList>
            <person name="Stuckert A."/>
        </authorList>
    </citation>
    <scope>NUCLEOTIDE SEQUENCE</scope>
</reference>
<organism evidence="1 2">
    <name type="scientific">Staurois parvus</name>
    <dbReference type="NCBI Taxonomy" id="386267"/>
    <lineage>
        <taxon>Eukaryota</taxon>
        <taxon>Metazoa</taxon>
        <taxon>Chordata</taxon>
        <taxon>Craniata</taxon>
        <taxon>Vertebrata</taxon>
        <taxon>Euteleostomi</taxon>
        <taxon>Amphibia</taxon>
        <taxon>Batrachia</taxon>
        <taxon>Anura</taxon>
        <taxon>Neobatrachia</taxon>
        <taxon>Ranoidea</taxon>
        <taxon>Ranidae</taxon>
        <taxon>Staurois</taxon>
    </lineage>
</organism>
<sequence>MGDTESQLRWALICGTDHCIGVTGMSLTAITDLLVEK</sequence>
<accession>A0ABN9DQG8</accession>
<feature type="non-terminal residue" evidence="1">
    <location>
        <position position="37"/>
    </location>
</feature>